<proteinExistence type="inferred from homology"/>
<dbReference type="NCBIfam" id="TIGR04056">
    <property type="entry name" value="OMP_RagA_SusC"/>
    <property type="match status" value="1"/>
</dbReference>
<evidence type="ECO:0000313" key="13">
    <source>
        <dbReference type="EMBL" id="RIH64529.1"/>
    </source>
</evidence>
<reference evidence="13 14" key="1">
    <citation type="journal article" date="2015" name="Int. J. Syst. Evol. Microbiol.">
        <title>Mariniphaga sediminis sp. nov., isolated from coastal sediment.</title>
        <authorList>
            <person name="Wang F.Q."/>
            <person name="Shen Q.Y."/>
            <person name="Chen G.J."/>
            <person name="Du Z.J."/>
        </authorList>
    </citation>
    <scope>NUCLEOTIDE SEQUENCE [LARGE SCALE GENOMIC DNA]</scope>
    <source>
        <strain evidence="13 14">SY21</strain>
    </source>
</reference>
<dbReference type="Proteomes" id="UP000266441">
    <property type="component" value="Unassembled WGS sequence"/>
</dbReference>
<dbReference type="InterPro" id="IPR008969">
    <property type="entry name" value="CarboxyPept-like_regulatory"/>
</dbReference>
<dbReference type="AlphaFoldDB" id="A0A399CYM1"/>
<dbReference type="SUPFAM" id="SSF49464">
    <property type="entry name" value="Carboxypeptidase regulatory domain-like"/>
    <property type="match status" value="1"/>
</dbReference>
<feature type="chain" id="PRO_5017295054" evidence="10">
    <location>
        <begin position="24"/>
        <end position="1099"/>
    </location>
</feature>
<evidence type="ECO:0000256" key="5">
    <source>
        <dbReference type="ARBA" id="ARBA00023077"/>
    </source>
</evidence>
<comment type="similarity">
    <text evidence="8 9">Belongs to the TonB-dependent receptor family.</text>
</comment>
<evidence type="ECO:0000259" key="12">
    <source>
        <dbReference type="Pfam" id="PF07715"/>
    </source>
</evidence>
<dbReference type="SUPFAM" id="SSF56935">
    <property type="entry name" value="Porins"/>
    <property type="match status" value="1"/>
</dbReference>
<dbReference type="Gene3D" id="2.60.40.1120">
    <property type="entry name" value="Carboxypeptidase-like, regulatory domain"/>
    <property type="match status" value="1"/>
</dbReference>
<dbReference type="Gene3D" id="2.170.130.10">
    <property type="entry name" value="TonB-dependent receptor, plug domain"/>
    <property type="match status" value="1"/>
</dbReference>
<feature type="signal peptide" evidence="10">
    <location>
        <begin position="1"/>
        <end position="23"/>
    </location>
</feature>
<gene>
    <name evidence="13" type="ORF">D1164_14325</name>
</gene>
<evidence type="ECO:0000256" key="2">
    <source>
        <dbReference type="ARBA" id="ARBA00022448"/>
    </source>
</evidence>
<evidence type="ECO:0000256" key="9">
    <source>
        <dbReference type="RuleBase" id="RU003357"/>
    </source>
</evidence>
<evidence type="ECO:0000259" key="11">
    <source>
        <dbReference type="Pfam" id="PF00593"/>
    </source>
</evidence>
<dbReference type="Pfam" id="PF07715">
    <property type="entry name" value="Plug"/>
    <property type="match status" value="1"/>
</dbReference>
<evidence type="ECO:0000256" key="8">
    <source>
        <dbReference type="PROSITE-ProRule" id="PRU01360"/>
    </source>
</evidence>
<dbReference type="Pfam" id="PF13715">
    <property type="entry name" value="CarbopepD_reg_2"/>
    <property type="match status" value="1"/>
</dbReference>
<name>A0A399CYM1_9BACT</name>
<dbReference type="InterPro" id="IPR023996">
    <property type="entry name" value="TonB-dep_OMP_SusC/RagA"/>
</dbReference>
<keyword evidence="10" id="KW-0732">Signal</keyword>
<dbReference type="PROSITE" id="PS52016">
    <property type="entry name" value="TONB_DEPENDENT_REC_3"/>
    <property type="match status" value="1"/>
</dbReference>
<dbReference type="InterPro" id="IPR037066">
    <property type="entry name" value="Plug_dom_sf"/>
</dbReference>
<dbReference type="InterPro" id="IPR023997">
    <property type="entry name" value="TonB-dep_OMP_SusC/RagA_CS"/>
</dbReference>
<evidence type="ECO:0000256" key="4">
    <source>
        <dbReference type="ARBA" id="ARBA00022692"/>
    </source>
</evidence>
<accession>A0A399CYM1</accession>
<keyword evidence="2 8" id="KW-0813">Transport</keyword>
<dbReference type="EMBL" id="QWET01000010">
    <property type="protein sequence ID" value="RIH64529.1"/>
    <property type="molecule type" value="Genomic_DNA"/>
</dbReference>
<evidence type="ECO:0000256" key="7">
    <source>
        <dbReference type="ARBA" id="ARBA00023237"/>
    </source>
</evidence>
<dbReference type="InterPro" id="IPR000531">
    <property type="entry name" value="Beta-barrel_TonB"/>
</dbReference>
<dbReference type="FunFam" id="2.60.40.1120:FF:000003">
    <property type="entry name" value="Outer membrane protein Omp121"/>
    <property type="match status" value="1"/>
</dbReference>
<keyword evidence="5 9" id="KW-0798">TonB box</keyword>
<dbReference type="RefSeq" id="WP_119350687.1">
    <property type="nucleotide sequence ID" value="NZ_QWET01000010.1"/>
</dbReference>
<dbReference type="NCBIfam" id="TIGR04057">
    <property type="entry name" value="SusC_RagA_signa"/>
    <property type="match status" value="1"/>
</dbReference>
<keyword evidence="4 8" id="KW-0812">Transmembrane</keyword>
<comment type="subcellular location">
    <subcellularLocation>
        <location evidence="1 8">Cell outer membrane</location>
        <topology evidence="1 8">Multi-pass membrane protein</topology>
    </subcellularLocation>
</comment>
<comment type="caution">
    <text evidence="13">The sequence shown here is derived from an EMBL/GenBank/DDBJ whole genome shotgun (WGS) entry which is preliminary data.</text>
</comment>
<feature type="domain" description="TonB-dependent receptor-like beta-barrel" evidence="11">
    <location>
        <begin position="449"/>
        <end position="784"/>
    </location>
</feature>
<feature type="domain" description="TonB-dependent receptor plug" evidence="12">
    <location>
        <begin position="119"/>
        <end position="241"/>
    </location>
</feature>
<keyword evidence="6 8" id="KW-0472">Membrane</keyword>
<evidence type="ECO:0000313" key="14">
    <source>
        <dbReference type="Proteomes" id="UP000266441"/>
    </source>
</evidence>
<organism evidence="13 14">
    <name type="scientific">Mariniphaga sediminis</name>
    <dbReference type="NCBI Taxonomy" id="1628158"/>
    <lineage>
        <taxon>Bacteria</taxon>
        <taxon>Pseudomonadati</taxon>
        <taxon>Bacteroidota</taxon>
        <taxon>Bacteroidia</taxon>
        <taxon>Marinilabiliales</taxon>
        <taxon>Prolixibacteraceae</taxon>
        <taxon>Mariniphaga</taxon>
    </lineage>
</organism>
<evidence type="ECO:0000256" key="3">
    <source>
        <dbReference type="ARBA" id="ARBA00022452"/>
    </source>
</evidence>
<keyword evidence="7 8" id="KW-0998">Cell outer membrane</keyword>
<evidence type="ECO:0000256" key="1">
    <source>
        <dbReference type="ARBA" id="ARBA00004571"/>
    </source>
</evidence>
<dbReference type="GO" id="GO:0009279">
    <property type="term" value="C:cell outer membrane"/>
    <property type="evidence" value="ECO:0007669"/>
    <property type="project" value="UniProtKB-SubCell"/>
</dbReference>
<dbReference type="InterPro" id="IPR012910">
    <property type="entry name" value="Plug_dom"/>
</dbReference>
<dbReference type="InterPro" id="IPR036942">
    <property type="entry name" value="Beta-barrel_TonB_sf"/>
</dbReference>
<dbReference type="OrthoDB" id="9768177at2"/>
<dbReference type="Pfam" id="PF00593">
    <property type="entry name" value="TonB_dep_Rec_b-barrel"/>
    <property type="match status" value="1"/>
</dbReference>
<evidence type="ECO:0000256" key="6">
    <source>
        <dbReference type="ARBA" id="ARBA00023136"/>
    </source>
</evidence>
<protein>
    <submittedName>
        <fullName evidence="13">SusC/RagA family TonB-linked outer membrane protein</fullName>
    </submittedName>
</protein>
<keyword evidence="3 8" id="KW-1134">Transmembrane beta strand</keyword>
<dbReference type="Gene3D" id="2.40.170.20">
    <property type="entry name" value="TonB-dependent receptor, beta-barrel domain"/>
    <property type="match status" value="1"/>
</dbReference>
<sequence length="1099" mass="121031">MKNKNLKTFFSGLFVLFTFYSFAQVQVRGTVKDNTGELLPGVSIQIKGTTQGVVTDMDGNYSINVPDDQSVLVFSFLGMETQEINVDGKTMLDVEMVSSSIGVDEVVVTALGISRERKSLGYSVGEVSGEELASVSQDNVMNSLAGKVPGVQINQTGAAGSSVSVVIRGATSLTTDNQPLFVIDGVPMSNTLNNVSEMGNGNQVDYGNAISDLNANDIEEMTVLKGPSAAALYGTRAGNGVILITTKSGKKSKELGVQFSSNTLFEVPTKLLDFHYKYANGERNHVLTEGSAYWAGPELDAGIISEQWGLDEPAELKSYPNNMKDFMQTGITSTNNIALTGGNDKGSFRISYNNMTMRGMIPNNDRFNNSLKTSINYNLVENLTFSSNVNIARTYSNDIPSTGDRNNNPLQAVYSVSHIPVERMKEYWLPGQEGIQQNELPDSDNPYFIAYAMSNAFSRDRIYGNAALTYTFFKDFSVTARYSLDRFNEKRETKVPFSALRMAKGNYSLQNLTFQEYNADILASYTKKVADWDVSVSAGGNIMNRKSADSFVGSGGDRRNGLVIPGLYTVGNIPLSNIQVSSSTAEKAIYSLYGLASIGFKNTLYLDITGRNDWSSTLPEVNRSYFYPSASISWLANNTFNLPEAVSLLKIRGGWAKVGNDTNPYRLEPSLSTGTWNSLTTESVSSTLLNENLKPEEATSIEGGIDFNLYNNRLRFSGTYYTMDNVNQIFSVPLPRSSGYSSQLVNAGLIRSQGWELSIGGTPISNPGGVTWDINLNFSNNSTTVEELIDNLEFIQIWSENAGAYSFIGDKIGDIYSYGIAQVEDPNSEYYKWPIIDGTEWIRLRNTEDWEKVGNFNPDFILGIQSGLTVGRWGISASIDWRQGGEFVSYTYRYGESDWKSQRQLDNLIPGGMYSEQELIALLKSDPEKYIIPRRGNYPRVGGHTQGTGGMLLEDGHYDGAFIPGVVQVAGQDTPDDFSDDKYVEHLGGDGTAIIPITDTYPWSYNKNITFDASFVKLRELSVSYRLPDIRGVKNATIAVYTRNLMLWTAADIGIDPERAFQANGGTQGNTVSQFKQGFERQNVMPWSASCGIKLNFNF</sequence>
<keyword evidence="14" id="KW-1185">Reference proteome</keyword>
<evidence type="ECO:0000256" key="10">
    <source>
        <dbReference type="SAM" id="SignalP"/>
    </source>
</evidence>
<dbReference type="InterPro" id="IPR039426">
    <property type="entry name" value="TonB-dep_rcpt-like"/>
</dbReference>